<dbReference type="EMBL" id="JARKIB010000445">
    <property type="protein sequence ID" value="KAJ7707221.1"/>
    <property type="molecule type" value="Genomic_DNA"/>
</dbReference>
<name>A0AAD7GX74_9AGAR</name>
<organism evidence="1 2">
    <name type="scientific">Mycena metata</name>
    <dbReference type="NCBI Taxonomy" id="1033252"/>
    <lineage>
        <taxon>Eukaryota</taxon>
        <taxon>Fungi</taxon>
        <taxon>Dikarya</taxon>
        <taxon>Basidiomycota</taxon>
        <taxon>Agaricomycotina</taxon>
        <taxon>Agaricomycetes</taxon>
        <taxon>Agaricomycetidae</taxon>
        <taxon>Agaricales</taxon>
        <taxon>Marasmiineae</taxon>
        <taxon>Mycenaceae</taxon>
        <taxon>Mycena</taxon>
    </lineage>
</organism>
<evidence type="ECO:0000313" key="1">
    <source>
        <dbReference type="EMBL" id="KAJ7707221.1"/>
    </source>
</evidence>
<reference evidence="1" key="1">
    <citation type="submission" date="2023-03" db="EMBL/GenBank/DDBJ databases">
        <title>Massive genome expansion in bonnet fungi (Mycena s.s.) driven by repeated elements and novel gene families across ecological guilds.</title>
        <authorList>
            <consortium name="Lawrence Berkeley National Laboratory"/>
            <person name="Harder C.B."/>
            <person name="Miyauchi S."/>
            <person name="Viragh M."/>
            <person name="Kuo A."/>
            <person name="Thoen E."/>
            <person name="Andreopoulos B."/>
            <person name="Lu D."/>
            <person name="Skrede I."/>
            <person name="Drula E."/>
            <person name="Henrissat B."/>
            <person name="Morin E."/>
            <person name="Kohler A."/>
            <person name="Barry K."/>
            <person name="LaButti K."/>
            <person name="Morin E."/>
            <person name="Salamov A."/>
            <person name="Lipzen A."/>
            <person name="Mereny Z."/>
            <person name="Hegedus B."/>
            <person name="Baldrian P."/>
            <person name="Stursova M."/>
            <person name="Weitz H."/>
            <person name="Taylor A."/>
            <person name="Grigoriev I.V."/>
            <person name="Nagy L.G."/>
            <person name="Martin F."/>
            <person name="Kauserud H."/>
        </authorList>
    </citation>
    <scope>NUCLEOTIDE SEQUENCE</scope>
    <source>
        <strain evidence="1">CBHHK182m</strain>
    </source>
</reference>
<dbReference type="Proteomes" id="UP001215598">
    <property type="component" value="Unassembled WGS sequence"/>
</dbReference>
<accession>A0AAD7GX74</accession>
<gene>
    <name evidence="1" type="ORF">B0H16DRAFT_1481616</name>
</gene>
<evidence type="ECO:0000313" key="2">
    <source>
        <dbReference type="Proteomes" id="UP001215598"/>
    </source>
</evidence>
<keyword evidence="2" id="KW-1185">Reference proteome</keyword>
<protein>
    <submittedName>
        <fullName evidence="1">Uncharacterized protein</fullName>
    </submittedName>
</protein>
<comment type="caution">
    <text evidence="1">The sequence shown here is derived from an EMBL/GenBank/DDBJ whole genome shotgun (WGS) entry which is preliminary data.</text>
</comment>
<sequence length="317" mass="37362">MEIGSPMASMYLLGNPDHYASHTFANFPWRVYVNFVRKFWSDASDVPSEFREDIPEDSIALQNNIGQIVGASVVDNYCFRPLIYENLNLYEWIQCHQKKQLNNSERLALLEERANREEYMKDFTPSDIRSETDDESLSSFLEEDIDLPDSDTESIESNETTWSVSDPDEIIVEKHLRHEKLVTIIKHLCIGKHTQRDTHGVYCDFTRLQNVIPNFIGGAIPRSDKGDREFYCTTILTIFKPWRNPEDLKDTTSTWDQTFTEHQFSDRQKELINNFKLRYECNDARDDHYQTLQKKNAEARGKKPRGNEYTWRKYDKF</sequence>
<dbReference type="AlphaFoldDB" id="A0AAD7GX74"/>
<proteinExistence type="predicted"/>